<dbReference type="AlphaFoldDB" id="A0A284SB40"/>
<sequence>MAAAFEGKSANSLLVRASKRAPFSDSQDGDALRVVYYIALLTGITTDIFVSLLCVKEHVYGSPPSVCLASPPPVRRNFPSGVMCLPRRSREESAVLFHQAGAIYEFCDSGSSINLSTLPKQPESSLRPVRPGVLLISPLYWYVSAIPNSSSWFSPPALFLMLDEGCLLRRLNPQLDGFLIHFLFSPQPKTGPELALVTTSLTRVCSASPKLWNQQKVRAPSDISTRYDATIGCQKAWSNTLSRSGSHMFSDKTRDEHIYNVYGVSASPALRDVTVIVYGNRMRGHVQKRAFRSSIIAAIFSSLKD</sequence>
<name>A0A284SB40_ARMOS</name>
<evidence type="ECO:0000313" key="1">
    <source>
        <dbReference type="EMBL" id="SJL18230.1"/>
    </source>
</evidence>
<evidence type="ECO:0000313" key="2">
    <source>
        <dbReference type="Proteomes" id="UP000219338"/>
    </source>
</evidence>
<keyword evidence="2" id="KW-1185">Reference proteome</keyword>
<gene>
    <name evidence="1" type="ORF">ARMOST_21808</name>
</gene>
<accession>A0A284SB40</accession>
<dbReference type="Proteomes" id="UP000219338">
    <property type="component" value="Unassembled WGS sequence"/>
</dbReference>
<organism evidence="1 2">
    <name type="scientific">Armillaria ostoyae</name>
    <name type="common">Armillaria root rot fungus</name>
    <dbReference type="NCBI Taxonomy" id="47428"/>
    <lineage>
        <taxon>Eukaryota</taxon>
        <taxon>Fungi</taxon>
        <taxon>Dikarya</taxon>
        <taxon>Basidiomycota</taxon>
        <taxon>Agaricomycotina</taxon>
        <taxon>Agaricomycetes</taxon>
        <taxon>Agaricomycetidae</taxon>
        <taxon>Agaricales</taxon>
        <taxon>Marasmiineae</taxon>
        <taxon>Physalacriaceae</taxon>
        <taxon>Armillaria</taxon>
    </lineage>
</organism>
<reference evidence="2" key="1">
    <citation type="journal article" date="2017" name="Nat. Ecol. Evol.">
        <title>Genome expansion and lineage-specific genetic innovations in the forest pathogenic fungi Armillaria.</title>
        <authorList>
            <person name="Sipos G."/>
            <person name="Prasanna A.N."/>
            <person name="Walter M.C."/>
            <person name="O'Connor E."/>
            <person name="Balint B."/>
            <person name="Krizsan K."/>
            <person name="Kiss B."/>
            <person name="Hess J."/>
            <person name="Varga T."/>
            <person name="Slot J."/>
            <person name="Riley R."/>
            <person name="Boka B."/>
            <person name="Rigling D."/>
            <person name="Barry K."/>
            <person name="Lee J."/>
            <person name="Mihaltcheva S."/>
            <person name="LaButti K."/>
            <person name="Lipzen A."/>
            <person name="Waldron R."/>
            <person name="Moloney N.M."/>
            <person name="Sperisen C."/>
            <person name="Kredics L."/>
            <person name="Vagvoelgyi C."/>
            <person name="Patrignani A."/>
            <person name="Fitzpatrick D."/>
            <person name="Nagy I."/>
            <person name="Doyle S."/>
            <person name="Anderson J.B."/>
            <person name="Grigoriev I.V."/>
            <person name="Gueldener U."/>
            <person name="Muensterkoetter M."/>
            <person name="Nagy L.G."/>
        </authorList>
    </citation>
    <scope>NUCLEOTIDE SEQUENCE [LARGE SCALE GENOMIC DNA]</scope>
    <source>
        <strain evidence="2">C18/9</strain>
    </source>
</reference>
<dbReference type="EMBL" id="FUEG01000055">
    <property type="protein sequence ID" value="SJL18230.1"/>
    <property type="molecule type" value="Genomic_DNA"/>
</dbReference>
<protein>
    <submittedName>
        <fullName evidence="1">Uncharacterized protein</fullName>
    </submittedName>
</protein>
<proteinExistence type="predicted"/>